<evidence type="ECO:0000313" key="1">
    <source>
        <dbReference type="EMBL" id="QDS68527.1"/>
    </source>
</evidence>
<dbReference type="AlphaFoldDB" id="A0A517KYS9"/>
<accession>A0A517KYS9</accession>
<dbReference type="EMBL" id="CP042185">
    <property type="protein sequence ID" value="QDS68527.1"/>
    <property type="molecule type" value="Genomic_DNA"/>
</dbReference>
<protein>
    <submittedName>
        <fullName evidence="1">Uncharacterized protein</fullName>
    </submittedName>
</protein>
<dbReference type="Proteomes" id="UP000316270">
    <property type="component" value="Chromosome 1"/>
</dbReference>
<gene>
    <name evidence="1" type="ORF">FKW77_010894</name>
</gene>
<name>A0A517KYS9_9PEZI</name>
<sequence length="109" mass="12558">MPPTKFERRAYNEQELAQISRKIETAFPTFRTLYEDAAKRTAGEKMYHFRKVLTHPVRHHGKHISGMGQIASLVYADGKSELEVCTLFFEYLTARWPGQGASRVLETVQ</sequence>
<proteinExistence type="predicted"/>
<evidence type="ECO:0000313" key="2">
    <source>
        <dbReference type="Proteomes" id="UP000316270"/>
    </source>
</evidence>
<keyword evidence="2" id="KW-1185">Reference proteome</keyword>
<reference evidence="1 2" key="1">
    <citation type="submission" date="2019-07" db="EMBL/GenBank/DDBJ databases">
        <title>Finished genome of Venturia effusa.</title>
        <authorList>
            <person name="Young C.A."/>
            <person name="Cox M.P."/>
            <person name="Ganley A.R.D."/>
            <person name="David W.J."/>
        </authorList>
    </citation>
    <scope>NUCLEOTIDE SEQUENCE [LARGE SCALE GENOMIC DNA]</scope>
    <source>
        <strain evidence="2">albino</strain>
    </source>
</reference>
<organism evidence="1 2">
    <name type="scientific">Venturia effusa</name>
    <dbReference type="NCBI Taxonomy" id="50376"/>
    <lineage>
        <taxon>Eukaryota</taxon>
        <taxon>Fungi</taxon>
        <taxon>Dikarya</taxon>
        <taxon>Ascomycota</taxon>
        <taxon>Pezizomycotina</taxon>
        <taxon>Dothideomycetes</taxon>
        <taxon>Pleosporomycetidae</taxon>
        <taxon>Venturiales</taxon>
        <taxon>Venturiaceae</taxon>
        <taxon>Venturia</taxon>
    </lineage>
</organism>